<dbReference type="GO" id="GO:0005524">
    <property type="term" value="F:ATP binding"/>
    <property type="evidence" value="ECO:0007669"/>
    <property type="project" value="UniProtKB-KW"/>
</dbReference>
<keyword evidence="2" id="KW-0547">Nucleotide-binding</keyword>
<organism evidence="2 3">
    <name type="scientific">Metarhizobium album</name>
    <dbReference type="NCBI Taxonomy" id="2182425"/>
    <lineage>
        <taxon>Bacteria</taxon>
        <taxon>Pseudomonadati</taxon>
        <taxon>Pseudomonadota</taxon>
        <taxon>Alphaproteobacteria</taxon>
        <taxon>Hyphomicrobiales</taxon>
        <taxon>Rhizobiaceae</taxon>
        <taxon>Metarhizobium</taxon>
    </lineage>
</organism>
<dbReference type="OrthoDB" id="8410179at2"/>
<keyword evidence="2" id="KW-0067">ATP-binding</keyword>
<dbReference type="EMBL" id="QFBC01000001">
    <property type="protein sequence ID" value="PWE57899.1"/>
    <property type="molecule type" value="Genomic_DNA"/>
</dbReference>
<dbReference type="InterPro" id="IPR038461">
    <property type="entry name" value="Schlafen_AlbA_2_dom_sf"/>
</dbReference>
<dbReference type="RefSeq" id="WP_109456416.1">
    <property type="nucleotide sequence ID" value="NZ_QFBC01000001.1"/>
</dbReference>
<keyword evidence="3" id="KW-1185">Reference proteome</keyword>
<protein>
    <submittedName>
        <fullName evidence="2">ATP-binding protein</fullName>
    </submittedName>
</protein>
<proteinExistence type="predicted"/>
<comment type="caution">
    <text evidence="2">The sequence shown here is derived from an EMBL/GenBank/DDBJ whole genome shotgun (WGS) entry which is preliminary data.</text>
</comment>
<evidence type="ECO:0000313" key="3">
    <source>
        <dbReference type="Proteomes" id="UP000245252"/>
    </source>
</evidence>
<evidence type="ECO:0000313" key="2">
    <source>
        <dbReference type="EMBL" id="PWE57899.1"/>
    </source>
</evidence>
<dbReference type="Gene3D" id="3.30.950.30">
    <property type="entry name" value="Schlafen, AAA domain"/>
    <property type="match status" value="1"/>
</dbReference>
<reference evidence="2 3" key="1">
    <citation type="submission" date="2018-05" db="EMBL/GenBank/DDBJ databases">
        <title>The draft genome of strain NS-104.</title>
        <authorList>
            <person name="Hang P."/>
            <person name="Jiang J."/>
        </authorList>
    </citation>
    <scope>NUCLEOTIDE SEQUENCE [LARGE SCALE GENOMIC DNA]</scope>
    <source>
        <strain evidence="2 3">NS-104</strain>
    </source>
</reference>
<gene>
    <name evidence="2" type="ORF">DEM27_01520</name>
</gene>
<sequence>MTTEELEEILEGAEEIDSLEFKQAMTWSKNSLVKDILAMANIENGGRIIFGVTDDFQRQGLTEEQIASFDLDTMRDHVGEFADPYVRFSKAIVEDVGGRKYVVVDVAPFDDVPVICRRDGAEVVKGAIYYRSRTRRPQSAMISNSGEMRDLIDIAVVRRARRNQRIGLAVRLEPGYNFDAELGGL</sequence>
<dbReference type="Pfam" id="PF04326">
    <property type="entry name" value="SLFN_AlbA_2"/>
    <property type="match status" value="1"/>
</dbReference>
<accession>A0A2U2DXF2</accession>
<feature type="domain" description="Schlafen AlbA-2" evidence="1">
    <location>
        <begin position="15"/>
        <end position="134"/>
    </location>
</feature>
<dbReference type="AlphaFoldDB" id="A0A2U2DXF2"/>
<dbReference type="Proteomes" id="UP000245252">
    <property type="component" value="Unassembled WGS sequence"/>
</dbReference>
<name>A0A2U2DXF2_9HYPH</name>
<evidence type="ECO:0000259" key="1">
    <source>
        <dbReference type="Pfam" id="PF04326"/>
    </source>
</evidence>
<dbReference type="InterPro" id="IPR007421">
    <property type="entry name" value="Schlafen_AlbA_2_dom"/>
</dbReference>